<name>A0A6B9LEV4_9CAUD</name>
<reference evidence="1 2" key="1">
    <citation type="submission" date="2019-12" db="EMBL/GenBank/DDBJ databases">
        <authorList>
            <person name="Kistler A.K."/>
            <person name="Garlena R.A."/>
            <person name="Russell D.A."/>
            <person name="Pope W.H."/>
            <person name="Jacobs-Sera D."/>
            <person name="Hatfull G.F."/>
        </authorList>
    </citation>
    <scope>NUCLEOTIDE SEQUENCE [LARGE SCALE GENOMIC DNA]</scope>
</reference>
<organism evidence="1 2">
    <name type="scientific">Microbacterium phage Terij</name>
    <dbReference type="NCBI Taxonomy" id="2686229"/>
    <lineage>
        <taxon>Viruses</taxon>
        <taxon>Duplodnaviria</taxon>
        <taxon>Heunggongvirae</taxon>
        <taxon>Uroviricota</taxon>
        <taxon>Caudoviricetes</taxon>
        <taxon>Hodgkinviridae</taxon>
        <taxon>Margaeryvirus</taxon>
        <taxon>Margaeryvirus terij</taxon>
    </lineage>
</organism>
<sequence>MIPGLEPTEPKRNARDMLALLEAHYAPPKSKPPGGRLISEIQAPHSTRRADALYMPITTAGRGTIIGHEIKVSRADVVAEVRDPHKADAWMRYCTRWWLVVSNPAIIGGLDIPAEWGVMAPPTRGRSMTIVTKAPTLTPDPTIQAEAWGTIFAKTGFADITASAEAAHYKATADRLSAANQTATREIARLEELLGQDSKASAFRSNRLTVSNVLAEVERLGGYGDDATTFRGSTWNIDAEQVARAILATAALDSATHRDLRDDVVTAIERANRLAERMSDVLTEIDTKGKAP</sequence>
<gene>
    <name evidence="1" type="primary">71</name>
    <name evidence="1" type="ORF">SEA_TERIJ_71</name>
</gene>
<dbReference type="EMBL" id="MN813684">
    <property type="protein sequence ID" value="QHB37205.1"/>
    <property type="molecule type" value="Genomic_DNA"/>
</dbReference>
<dbReference type="GeneID" id="80004933"/>
<proteinExistence type="predicted"/>
<evidence type="ECO:0000313" key="2">
    <source>
        <dbReference type="Proteomes" id="UP000464752"/>
    </source>
</evidence>
<dbReference type="Proteomes" id="UP000464752">
    <property type="component" value="Segment"/>
</dbReference>
<accession>A0A6B9LEV4</accession>
<protein>
    <submittedName>
        <fullName evidence="1">Uncharacterized protein</fullName>
    </submittedName>
</protein>
<dbReference type="RefSeq" id="YP_010751267.1">
    <property type="nucleotide sequence ID" value="NC_073367.1"/>
</dbReference>
<dbReference type="KEGG" id="vg:80004933"/>
<evidence type="ECO:0000313" key="1">
    <source>
        <dbReference type="EMBL" id="QHB37205.1"/>
    </source>
</evidence>
<keyword evidence="2" id="KW-1185">Reference proteome</keyword>